<feature type="chain" id="PRO_5009327347" description="Clip domain-containing protein" evidence="1">
    <location>
        <begin position="20"/>
        <end position="199"/>
    </location>
</feature>
<keyword evidence="1" id="KW-0732">Signal</keyword>
<name>A0A1I8PXG4_STOCA</name>
<dbReference type="VEuPathDB" id="VectorBase:SCAU011984"/>
<accession>A0A1I8PXG4</accession>
<evidence type="ECO:0000313" key="2">
    <source>
        <dbReference type="EnsemblMetazoa" id="SCAU011984-PA"/>
    </source>
</evidence>
<proteinExistence type="predicted"/>
<dbReference type="Proteomes" id="UP000095300">
    <property type="component" value="Unassembled WGS sequence"/>
</dbReference>
<protein>
    <recommendedName>
        <fullName evidence="4">Clip domain-containing protein</fullName>
    </recommendedName>
</protein>
<evidence type="ECO:0008006" key="4">
    <source>
        <dbReference type="Google" id="ProtNLM"/>
    </source>
</evidence>
<dbReference type="EnsemblMetazoa" id="SCAU011984-RA">
    <property type="protein sequence ID" value="SCAU011984-PA"/>
    <property type="gene ID" value="SCAU011984"/>
</dbReference>
<keyword evidence="3" id="KW-1185">Reference proteome</keyword>
<organism evidence="2 3">
    <name type="scientific">Stomoxys calcitrans</name>
    <name type="common">Stable fly</name>
    <name type="synonym">Conops calcitrans</name>
    <dbReference type="NCBI Taxonomy" id="35570"/>
    <lineage>
        <taxon>Eukaryota</taxon>
        <taxon>Metazoa</taxon>
        <taxon>Ecdysozoa</taxon>
        <taxon>Arthropoda</taxon>
        <taxon>Hexapoda</taxon>
        <taxon>Insecta</taxon>
        <taxon>Pterygota</taxon>
        <taxon>Neoptera</taxon>
        <taxon>Endopterygota</taxon>
        <taxon>Diptera</taxon>
        <taxon>Brachycera</taxon>
        <taxon>Muscomorpha</taxon>
        <taxon>Muscoidea</taxon>
        <taxon>Muscidae</taxon>
        <taxon>Stomoxys</taxon>
    </lineage>
</organism>
<feature type="signal peptide" evidence="1">
    <location>
        <begin position="1"/>
        <end position="19"/>
    </location>
</feature>
<gene>
    <name evidence="2" type="primary">106085432</name>
</gene>
<evidence type="ECO:0000256" key="1">
    <source>
        <dbReference type="SAM" id="SignalP"/>
    </source>
</evidence>
<evidence type="ECO:0000313" key="3">
    <source>
        <dbReference type="Proteomes" id="UP000095300"/>
    </source>
</evidence>
<sequence length="199" mass="22757">MKLAFKFLILLMALPNSFSYDNKITIPGVSHLCRSYGYWGRCISVHKCHRYQDYAEQYSMQYCLYGHGRPPYICCTFGNTIVFPDDGHDETITSSTTTTISTTTPRPKPPPKRRYNVEELHSIVIDLPSEIEDLIKQDKITNKTMEKQTKKQNDIQLFPKSGECGPLSIGHKVYGGVEAELGEFAWLVNLEYRTGEFSE</sequence>
<reference evidence="2" key="1">
    <citation type="submission" date="2020-05" db="UniProtKB">
        <authorList>
            <consortium name="EnsemblMetazoa"/>
        </authorList>
    </citation>
    <scope>IDENTIFICATION</scope>
    <source>
        <strain evidence="2">USDA</strain>
    </source>
</reference>
<dbReference type="AlphaFoldDB" id="A0A1I8PXG4"/>